<protein>
    <submittedName>
        <fullName evidence="2">Peptidase C14 caspase catalytic subunit p20</fullName>
    </submittedName>
</protein>
<dbReference type="KEGG" id="bvz:BRAD3257_1694"/>
<proteinExistence type="predicted"/>
<dbReference type="GO" id="GO:0004197">
    <property type="term" value="F:cysteine-type endopeptidase activity"/>
    <property type="evidence" value="ECO:0007669"/>
    <property type="project" value="InterPro"/>
</dbReference>
<organism evidence="2 3">
    <name type="scientific">Bradyrhizobium vignae</name>
    <dbReference type="NCBI Taxonomy" id="1549949"/>
    <lineage>
        <taxon>Bacteria</taxon>
        <taxon>Pseudomonadati</taxon>
        <taxon>Pseudomonadota</taxon>
        <taxon>Alphaproteobacteria</taxon>
        <taxon>Hyphomicrobiales</taxon>
        <taxon>Nitrobacteraceae</taxon>
        <taxon>Bradyrhizobium</taxon>
    </lineage>
</organism>
<dbReference type="Proteomes" id="UP000246085">
    <property type="component" value="Chromosome BRAD3257"/>
</dbReference>
<evidence type="ECO:0000313" key="3">
    <source>
        <dbReference type="Proteomes" id="UP000246085"/>
    </source>
</evidence>
<dbReference type="Pfam" id="PF00656">
    <property type="entry name" value="Peptidase_C14"/>
    <property type="match status" value="1"/>
</dbReference>
<dbReference type="AlphaFoldDB" id="A0A2U3PUK7"/>
<dbReference type="InterPro" id="IPR011600">
    <property type="entry name" value="Pept_C14_caspase"/>
</dbReference>
<name>A0A2U3PUK7_9BRAD</name>
<dbReference type="RefSeq" id="WP_160118764.1">
    <property type="nucleotide sequence ID" value="NZ_LS398110.1"/>
</dbReference>
<dbReference type="Gene3D" id="3.40.50.1460">
    <property type="match status" value="1"/>
</dbReference>
<feature type="domain" description="Peptidase C14 caspase" evidence="1">
    <location>
        <begin position="12"/>
        <end position="236"/>
    </location>
</feature>
<dbReference type="GO" id="GO:0006508">
    <property type="term" value="P:proteolysis"/>
    <property type="evidence" value="ECO:0007669"/>
    <property type="project" value="InterPro"/>
</dbReference>
<evidence type="ECO:0000259" key="1">
    <source>
        <dbReference type="Pfam" id="PF00656"/>
    </source>
</evidence>
<reference evidence="2 3" key="1">
    <citation type="submission" date="2018-03" db="EMBL/GenBank/DDBJ databases">
        <authorList>
            <person name="Gully D."/>
        </authorList>
    </citation>
    <scope>NUCLEOTIDE SEQUENCE [LARGE SCALE GENOMIC DNA]</scope>
    <source>
        <strain evidence="2">ORS3257</strain>
    </source>
</reference>
<dbReference type="InterPro" id="IPR029030">
    <property type="entry name" value="Caspase-like_dom_sf"/>
</dbReference>
<accession>A0A2U3PUK7</accession>
<dbReference type="SUPFAM" id="SSF52129">
    <property type="entry name" value="Caspase-like"/>
    <property type="match status" value="1"/>
</dbReference>
<gene>
    <name evidence="2" type="ORF">BRAD3257_1694</name>
</gene>
<dbReference type="EMBL" id="LS398110">
    <property type="protein sequence ID" value="SPP92814.1"/>
    <property type="molecule type" value="Genomic_DNA"/>
</dbReference>
<evidence type="ECO:0000313" key="2">
    <source>
        <dbReference type="EMBL" id="SPP92814.1"/>
    </source>
</evidence>
<sequence length="584" mass="63731">MPMAYGSKYGRSHALVVGIDDYKHVNPLGFAKNDAIAVAGALQGFGFDEEDIVVLLDAEATFAGIRNAYLKFAAGGVEPDDRIVFFFAGHGFTMSGTRGEVGFLVPYDGNPGEPRTLLRWDDLTRNADLIPAKHMFFIMDACYGGLAVQRAPSLGNMRFLGDMLRRHSRQVLTAGKADEVVADGGGVRPGHSMFTAHLLNGLEGAAATKEGILTANGLMAYVYEKVGRDRDSHQTPHFGYVAGDGDFIFDTGPLDELRSNAEAKADPRQSGTTGQPDILVNTASQVTAGALGPDPVETTKELLSDPGKRIKLDDFVSMHVRSFLEEIDERQFPLHGAQPTKEEFVARVQLYERAATNIQKIVILLARWANSEQLPILEKALGRIAESDKGGAGFKVWLKLAWYPVMYLVYSAGIAALAAQRYDALRVVLNTPVQPDAGSAGQAEPIIVPAVDALSDINDNFKLLPGRERNYVPRSEHLLSVLQPPLEDLLFLGRSYEGLFNSFEILLALDYADVSDSPWAPPGRFGYKQRGSIGDGPFDRLMAEAERNGDSWAPLRSGLFGGSQARLETASVKVRDVLKELRWF</sequence>